<dbReference type="AlphaFoldDB" id="A0A9I9EG05"/>
<evidence type="ECO:0000256" key="1">
    <source>
        <dbReference type="SAM" id="Phobius"/>
    </source>
</evidence>
<keyword evidence="1" id="KW-0812">Transmembrane</keyword>
<protein>
    <recommendedName>
        <fullName evidence="3">CACTA en-spm transposon protein</fullName>
    </recommendedName>
</protein>
<name>A0A9I9EG05_CUCME</name>
<sequence length="394" mass="45273">MCYNTWFTKSCPSSPILYRDWKASQNKAFFMLITKACNCEVIYIEIDLNQEDNMPFSQSLGKIGEECVLKLLEARMIEFKTSGTKAFPDAQFYTSSKRTILDANMLRRESLVVIYNELITVGMYPRRFALCVGDGVGNKDHSQRRNGVLGKILNSRRYKWDLLTTEKNERGMKGRDELLLPCVLSLCPIAFSLATVALAAVHPCRRLPPCIKLERHVAVNGRISMTIVPGAEKPIFPHIVRFSQAIDVCVRKTFLVRFLKWANVGREYIEVVKGDLQRFFVLDFNDQAMNRFVEHQMLTTFKKFRGDCHRHFKRYSDSEEDQTSNHERKRLLDRSSLTIIAAGQSRFYNDSMSLLRKKGSQSTHNQMLELQSQPTLEGSQLLSGDEICNQVLGR</sequence>
<reference evidence="2" key="1">
    <citation type="submission" date="2023-03" db="UniProtKB">
        <authorList>
            <consortium name="EnsemblPlants"/>
        </authorList>
    </citation>
    <scope>IDENTIFICATION</scope>
</reference>
<keyword evidence="1" id="KW-0472">Membrane</keyword>
<accession>A0A9I9EG05</accession>
<feature type="transmembrane region" description="Helical" evidence="1">
    <location>
        <begin position="178"/>
        <end position="201"/>
    </location>
</feature>
<dbReference type="EnsemblPlants" id="MELO3C033223.2.1">
    <property type="protein sequence ID" value="MELO3C033223.2.1"/>
    <property type="gene ID" value="MELO3C033223.2"/>
</dbReference>
<dbReference type="Gramene" id="MELO3C033223.2.1">
    <property type="protein sequence ID" value="MELO3C033223.2.1"/>
    <property type="gene ID" value="MELO3C033223.2"/>
</dbReference>
<organism evidence="2">
    <name type="scientific">Cucumis melo</name>
    <name type="common">Muskmelon</name>
    <dbReference type="NCBI Taxonomy" id="3656"/>
    <lineage>
        <taxon>Eukaryota</taxon>
        <taxon>Viridiplantae</taxon>
        <taxon>Streptophyta</taxon>
        <taxon>Embryophyta</taxon>
        <taxon>Tracheophyta</taxon>
        <taxon>Spermatophyta</taxon>
        <taxon>Magnoliopsida</taxon>
        <taxon>eudicotyledons</taxon>
        <taxon>Gunneridae</taxon>
        <taxon>Pentapetalae</taxon>
        <taxon>rosids</taxon>
        <taxon>fabids</taxon>
        <taxon>Cucurbitales</taxon>
        <taxon>Cucurbitaceae</taxon>
        <taxon>Benincaseae</taxon>
        <taxon>Cucumis</taxon>
    </lineage>
</organism>
<proteinExistence type="predicted"/>
<evidence type="ECO:0000313" key="2">
    <source>
        <dbReference type="EnsemblPlants" id="MELO3C033223.2.1"/>
    </source>
</evidence>
<keyword evidence="1" id="KW-1133">Transmembrane helix</keyword>
<evidence type="ECO:0008006" key="3">
    <source>
        <dbReference type="Google" id="ProtNLM"/>
    </source>
</evidence>